<dbReference type="InterPro" id="IPR040040">
    <property type="entry name" value="ATG11"/>
</dbReference>
<feature type="region of interest" description="Disordered" evidence="9">
    <location>
        <begin position="1345"/>
        <end position="1395"/>
    </location>
</feature>
<accession>A0A2J6PKM6</accession>
<comment type="similarity">
    <text evidence="1 7">Belongs to the ATG11 family.</text>
</comment>
<keyword evidence="7" id="KW-0926">Vacuole</keyword>
<dbReference type="GO" id="GO:0019901">
    <property type="term" value="F:protein kinase binding"/>
    <property type="evidence" value="ECO:0007669"/>
    <property type="project" value="TreeGrafter"/>
</dbReference>
<dbReference type="GO" id="GO:0060090">
    <property type="term" value="F:molecular adaptor activity"/>
    <property type="evidence" value="ECO:0007669"/>
    <property type="project" value="TreeGrafter"/>
</dbReference>
<feature type="domain" description="Autophagy-related protein 11 C-terminal" evidence="11">
    <location>
        <begin position="1110"/>
        <end position="1260"/>
    </location>
</feature>
<keyword evidence="7" id="KW-0472">Membrane</keyword>
<comment type="function">
    <text evidence="7">Involved in cytoplasm to vacuole transport (Cvt), pexophagy, mitophagy and nucleophagy. Recruits mitochondria for their selective degradation via autophagy (mitophagy) during starvation. Works as scaffold proteins that recruit ATG proteins to the pre-autophagosome (PAS), the site of vesicle/autophagosome formation. Required for the Cvt vesicles completion.</text>
</comment>
<evidence type="ECO:0000256" key="7">
    <source>
        <dbReference type="RuleBase" id="RU367075"/>
    </source>
</evidence>
<dbReference type="Pfam" id="PF10377">
    <property type="entry name" value="ATG11"/>
    <property type="match status" value="1"/>
</dbReference>
<evidence type="ECO:0000313" key="13">
    <source>
        <dbReference type="Proteomes" id="UP000235672"/>
    </source>
</evidence>
<organism evidence="12 13">
    <name type="scientific">Hyaloscypha hepaticicola</name>
    <dbReference type="NCBI Taxonomy" id="2082293"/>
    <lineage>
        <taxon>Eukaryota</taxon>
        <taxon>Fungi</taxon>
        <taxon>Dikarya</taxon>
        <taxon>Ascomycota</taxon>
        <taxon>Pezizomycotina</taxon>
        <taxon>Leotiomycetes</taxon>
        <taxon>Helotiales</taxon>
        <taxon>Hyaloscyphaceae</taxon>
        <taxon>Hyaloscypha</taxon>
    </lineage>
</organism>
<feature type="domain" description="Autophagy protein ATG17-like" evidence="10">
    <location>
        <begin position="101"/>
        <end position="454"/>
    </location>
</feature>
<dbReference type="InterPro" id="IPR045326">
    <property type="entry name" value="ATG17-like_dom"/>
</dbReference>
<dbReference type="GO" id="GO:0015031">
    <property type="term" value="P:protein transport"/>
    <property type="evidence" value="ECO:0007669"/>
    <property type="project" value="UniProtKB-KW"/>
</dbReference>
<dbReference type="Pfam" id="PF04108">
    <property type="entry name" value="ATG17_like"/>
    <property type="match status" value="1"/>
</dbReference>
<dbReference type="GO" id="GO:0034045">
    <property type="term" value="C:phagophore assembly site membrane"/>
    <property type="evidence" value="ECO:0007669"/>
    <property type="project" value="UniProtKB-SubCell"/>
</dbReference>
<dbReference type="GO" id="GO:0000422">
    <property type="term" value="P:autophagy of mitochondrion"/>
    <property type="evidence" value="ECO:0007669"/>
    <property type="project" value="TreeGrafter"/>
</dbReference>
<evidence type="ECO:0000259" key="10">
    <source>
        <dbReference type="Pfam" id="PF04108"/>
    </source>
</evidence>
<feature type="region of interest" description="Disordered" evidence="9">
    <location>
        <begin position="1282"/>
        <end position="1324"/>
    </location>
</feature>
<evidence type="ECO:0000256" key="9">
    <source>
        <dbReference type="SAM" id="MobiDB-lite"/>
    </source>
</evidence>
<comment type="subunit">
    <text evidence="7">Homodimer.</text>
</comment>
<dbReference type="GO" id="GO:0000045">
    <property type="term" value="P:autophagosome assembly"/>
    <property type="evidence" value="ECO:0007669"/>
    <property type="project" value="UniProtKB-UniRule"/>
</dbReference>
<name>A0A2J6PKM6_9HELO</name>
<evidence type="ECO:0000256" key="4">
    <source>
        <dbReference type="ARBA" id="ARBA00022927"/>
    </source>
</evidence>
<dbReference type="GO" id="GO:1903599">
    <property type="term" value="P:positive regulation of autophagy of mitochondrion"/>
    <property type="evidence" value="ECO:0007669"/>
    <property type="project" value="UniProtKB-UniRule"/>
</dbReference>
<evidence type="ECO:0000256" key="3">
    <source>
        <dbReference type="ARBA" id="ARBA00022448"/>
    </source>
</evidence>
<proteinExistence type="inferred from homology"/>
<feature type="region of interest" description="Disordered" evidence="9">
    <location>
        <begin position="580"/>
        <end position="638"/>
    </location>
</feature>
<evidence type="ECO:0000256" key="6">
    <source>
        <dbReference type="ARBA" id="ARBA00023054"/>
    </source>
</evidence>
<dbReference type="GO" id="GO:0061709">
    <property type="term" value="P:reticulophagy"/>
    <property type="evidence" value="ECO:0007669"/>
    <property type="project" value="TreeGrafter"/>
</dbReference>
<keyword evidence="5 7" id="KW-0072">Autophagy</keyword>
<feature type="coiled-coil region" evidence="8">
    <location>
        <begin position="868"/>
        <end position="979"/>
    </location>
</feature>
<dbReference type="Proteomes" id="UP000235672">
    <property type="component" value="Unassembled WGS sequence"/>
</dbReference>
<feature type="coiled-coil region" evidence="8">
    <location>
        <begin position="646"/>
        <end position="811"/>
    </location>
</feature>
<dbReference type="STRING" id="1745343.A0A2J6PKM6"/>
<dbReference type="OrthoDB" id="447953at2759"/>
<keyword evidence="4 7" id="KW-0653">Protein transport</keyword>
<evidence type="ECO:0000259" key="11">
    <source>
        <dbReference type="Pfam" id="PF10377"/>
    </source>
</evidence>
<protein>
    <recommendedName>
        <fullName evidence="2 7">Autophagy-related protein 11</fullName>
    </recommendedName>
</protein>
<dbReference type="PANTHER" id="PTHR13222:SF1">
    <property type="entry name" value="RB1-INDUCIBLE COILED-COIL PROTEIN 1"/>
    <property type="match status" value="1"/>
</dbReference>
<dbReference type="PANTHER" id="PTHR13222">
    <property type="entry name" value="RB1-INDUCIBLE COILED-COIL"/>
    <property type="match status" value="1"/>
</dbReference>
<keyword evidence="6 8" id="KW-0175">Coiled coil</keyword>
<evidence type="ECO:0000256" key="1">
    <source>
        <dbReference type="ARBA" id="ARBA00009729"/>
    </source>
</evidence>
<feature type="compositionally biased region" description="Polar residues" evidence="9">
    <location>
        <begin position="1046"/>
        <end position="1058"/>
    </location>
</feature>
<dbReference type="GO" id="GO:0034517">
    <property type="term" value="P:ribophagy"/>
    <property type="evidence" value="ECO:0007669"/>
    <property type="project" value="TreeGrafter"/>
</dbReference>
<dbReference type="EMBL" id="KZ613521">
    <property type="protein sequence ID" value="PMD14567.1"/>
    <property type="molecule type" value="Genomic_DNA"/>
</dbReference>
<dbReference type="GO" id="GO:0005774">
    <property type="term" value="C:vacuolar membrane"/>
    <property type="evidence" value="ECO:0007669"/>
    <property type="project" value="UniProtKB-SubCell"/>
</dbReference>
<evidence type="ECO:0000256" key="5">
    <source>
        <dbReference type="ARBA" id="ARBA00023006"/>
    </source>
</evidence>
<keyword evidence="13" id="KW-1185">Reference proteome</keyword>
<sequence length="1395" mass="155255">MALSIYLAHTGQRLQADPGLFTSLDAFKAWVAKNSTVLPQYQILLTSQGKPAKFQGLVLEKEIFVYDLRIIQQSSLTSAKPFQSEVHLPAKYNVTRPPDTISDQNDLQAWKDLFMARRSWAMKVVDDCAGMSKETQQRYAELEIITRAVDAAVMNLEKHVKSLDQKNLEIQIWTAEVKKEQEQAGSDWEASIARLRSLPATNEMIKFITGRDLRRTQRRASLEDLVEPDEVKRAGNLARNTSTQLTRNSAELGTKVDEVMKGIDELFDKVEKSPARSAFGRATESVQLMQDIEAIGKKVSNDYENVLGYSNTSKNVSQASKSALHHTRNLLPNLSKRSLEMGGLLRDATELRNSVATDALDAMHDIASLTAMVANANARFAALDLDGDSLNAFQLLATVNALPVTYASFLAEAIRRREWNEKVKSDSSTLANEMATFQDEEAKRRRKWQKSTGAALWGEKVERKVVGLEVNLLGEEEEWPQVTRQDLEELLEILQAQDAKSGLVADVSKIISDLNNPTKQQSKRAKAFKAGSIHEAALGRSALLVRGDDELIRALQEEKQKTESKLKTAESRVRRLEDLLHRQTQVGRTSTGNVFQLPGPSPELQNNPNPLASPRLPEDHSRRSSVSSRRFSANQGADEKAFQQKVLGLEAELIAERERASGLEKEVAARKTTAKEMKTQVEEANSTKKDLMENFDAQQREFIEERKSLESEIKRLKAKLEELEDEMDRYLGSRENEKATVDERVRLLQDELEKLRKETTAETQKAQGQVEFLRNEAKFQREANDALERQMQKVKEENKDLLTRAETAEAVAEEQTKTLLDLHAQLSPKSTIPEDLKTLADVLATLSGDLVAELGSAKSDAAIARSDRDAAQSTIADMKSELENVKEKLSNEELESFQLRETLSEERAKFAALETELADERGQLSTLRTKISDGETGSEALRIRLEEEERKVTSMSEDLATSQSRIGGLEEELRSTQDKYKSSQVKYEKLLSRFEARTSRAKDLTQRVYAQNDRLCRLLERLSYSVTREGNSMVIQRIPKPERGNANDSSDPGSTIRRSISGAVTRKAMVDSGDLDLLYWMHNEDSEAESEKYEAYMNAIGSFDVESFCEVITKRIKDMEYTAKKYSKDARAYRDKSHMAQKEAHEKIAFKNFKEGDLALFLPTRNQATGAWAAFNVGAPHYFLREQDSHKLRTRDWLLARIHKIEDRVVDLSKSMSGTHLHPSDGRSFGEASNGGDSFEDDNPFDLSDGLRWYLIDAAEEKPGAPSTPGLGKSTVASAHIDATGSIRRPKKSSSGGVEGINKTLSKSLDSRRSSNNSKKSVPAASTLIKTTAADAVSLLPAATGQATGEASGAQMVPSGSKQDGNGSGDKALSPTGDKTVSGSEVRNIDNLIGP</sequence>
<gene>
    <name evidence="12" type="ORF">NA56DRAFT_583441</name>
</gene>
<dbReference type="Gene3D" id="1.10.287.1490">
    <property type="match status" value="1"/>
</dbReference>
<dbReference type="SUPFAM" id="SSF57997">
    <property type="entry name" value="Tropomyosin"/>
    <property type="match status" value="1"/>
</dbReference>
<keyword evidence="3 7" id="KW-0813">Transport</keyword>
<dbReference type="InterPro" id="IPR019460">
    <property type="entry name" value="Atg11_C"/>
</dbReference>
<reference evidence="12 13" key="1">
    <citation type="submission" date="2016-05" db="EMBL/GenBank/DDBJ databases">
        <title>A degradative enzymes factory behind the ericoid mycorrhizal symbiosis.</title>
        <authorList>
            <consortium name="DOE Joint Genome Institute"/>
            <person name="Martino E."/>
            <person name="Morin E."/>
            <person name="Grelet G."/>
            <person name="Kuo A."/>
            <person name="Kohler A."/>
            <person name="Daghino S."/>
            <person name="Barry K."/>
            <person name="Choi C."/>
            <person name="Cichocki N."/>
            <person name="Clum A."/>
            <person name="Copeland A."/>
            <person name="Hainaut M."/>
            <person name="Haridas S."/>
            <person name="Labutti K."/>
            <person name="Lindquist E."/>
            <person name="Lipzen A."/>
            <person name="Khouja H.-R."/>
            <person name="Murat C."/>
            <person name="Ohm R."/>
            <person name="Olson A."/>
            <person name="Spatafora J."/>
            <person name="Veneault-Fourrey C."/>
            <person name="Henrissat B."/>
            <person name="Grigoriev I."/>
            <person name="Martin F."/>
            <person name="Perotto S."/>
        </authorList>
    </citation>
    <scope>NUCLEOTIDE SEQUENCE [LARGE SCALE GENOMIC DNA]</scope>
    <source>
        <strain evidence="12 13">UAMH 7357</strain>
    </source>
</reference>
<feature type="region of interest" description="Disordered" evidence="9">
    <location>
        <begin position="1216"/>
        <end position="1241"/>
    </location>
</feature>
<dbReference type="GO" id="GO:1990316">
    <property type="term" value="C:Atg1/ULK1 kinase complex"/>
    <property type="evidence" value="ECO:0007669"/>
    <property type="project" value="TreeGrafter"/>
</dbReference>
<evidence type="ECO:0000256" key="8">
    <source>
        <dbReference type="SAM" id="Coils"/>
    </source>
</evidence>
<evidence type="ECO:0000313" key="12">
    <source>
        <dbReference type="EMBL" id="PMD14567.1"/>
    </source>
</evidence>
<feature type="compositionally biased region" description="Polar residues" evidence="9">
    <location>
        <begin position="582"/>
        <end position="594"/>
    </location>
</feature>
<dbReference type="GO" id="GO:0034727">
    <property type="term" value="P:piecemeal microautophagy of the nucleus"/>
    <property type="evidence" value="ECO:0007669"/>
    <property type="project" value="TreeGrafter"/>
</dbReference>
<comment type="subcellular location">
    <subcellularLocation>
        <location evidence="7">Preautophagosomal structure membrane</location>
        <topology evidence="7">Peripheral membrane protein</topology>
    </subcellularLocation>
    <subcellularLocation>
        <location evidence="7">Vacuole membrane</location>
        <topology evidence="7">Peripheral membrane protein</topology>
    </subcellularLocation>
    <text evidence="7">During pexophagy, accumulates in the vacuolar membrane region, where the peroxisomes contact the vacuole.</text>
</comment>
<evidence type="ECO:0000256" key="2">
    <source>
        <dbReference type="ARBA" id="ARBA00013804"/>
    </source>
</evidence>
<feature type="region of interest" description="Disordered" evidence="9">
    <location>
        <begin position="1040"/>
        <end position="1059"/>
    </location>
</feature>